<dbReference type="PANTHER" id="PTHR12694">
    <property type="entry name" value="TRANSCRIPTION INITIATION FACTOR IIA SUBUNIT 1"/>
    <property type="match status" value="1"/>
</dbReference>
<evidence type="ECO:0000256" key="4">
    <source>
        <dbReference type="ARBA" id="ARBA00023242"/>
    </source>
</evidence>
<proteinExistence type="inferred from homology"/>
<keyword evidence="4" id="KW-0539">Nucleus</keyword>
<feature type="compositionally biased region" description="Acidic residues" evidence="5">
    <location>
        <begin position="162"/>
        <end position="178"/>
    </location>
</feature>
<dbReference type="Proteomes" id="UP000027222">
    <property type="component" value="Unassembled WGS sequence"/>
</dbReference>
<comment type="similarity">
    <text evidence="2">Belongs to the TFIIA subunit 1 family.</text>
</comment>
<gene>
    <name evidence="6" type="ORF">GALMADRAFT_527288</name>
</gene>
<dbReference type="GO" id="GO:0005672">
    <property type="term" value="C:transcription factor TFIIA complex"/>
    <property type="evidence" value="ECO:0007669"/>
    <property type="project" value="InterPro"/>
</dbReference>
<evidence type="ECO:0000313" key="7">
    <source>
        <dbReference type="Proteomes" id="UP000027222"/>
    </source>
</evidence>
<name>A0A067T7X6_GALM3</name>
<dbReference type="EMBL" id="KL142381">
    <property type="protein sequence ID" value="KDR75103.1"/>
    <property type="molecule type" value="Genomic_DNA"/>
</dbReference>
<dbReference type="SMART" id="SM01371">
    <property type="entry name" value="TFIIA"/>
    <property type="match status" value="1"/>
</dbReference>
<dbReference type="OrthoDB" id="6275927at2759"/>
<evidence type="ECO:0000256" key="2">
    <source>
        <dbReference type="ARBA" id="ARBA00010059"/>
    </source>
</evidence>
<keyword evidence="7" id="KW-1185">Reference proteome</keyword>
<reference evidence="7" key="1">
    <citation type="journal article" date="2014" name="Proc. Natl. Acad. Sci. U.S.A.">
        <title>Extensive sampling of basidiomycete genomes demonstrates inadequacy of the white-rot/brown-rot paradigm for wood decay fungi.</title>
        <authorList>
            <person name="Riley R."/>
            <person name="Salamov A.A."/>
            <person name="Brown D.W."/>
            <person name="Nagy L.G."/>
            <person name="Floudas D."/>
            <person name="Held B.W."/>
            <person name="Levasseur A."/>
            <person name="Lombard V."/>
            <person name="Morin E."/>
            <person name="Otillar R."/>
            <person name="Lindquist E.A."/>
            <person name="Sun H."/>
            <person name="LaButti K.M."/>
            <person name="Schmutz J."/>
            <person name="Jabbour D."/>
            <person name="Luo H."/>
            <person name="Baker S.E."/>
            <person name="Pisabarro A.G."/>
            <person name="Walton J.D."/>
            <person name="Blanchette R.A."/>
            <person name="Henrissat B."/>
            <person name="Martin F."/>
            <person name="Cullen D."/>
            <person name="Hibbett D.S."/>
            <person name="Grigoriev I.V."/>
        </authorList>
    </citation>
    <scope>NUCLEOTIDE SEQUENCE [LARGE SCALE GENOMIC DNA]</scope>
    <source>
        <strain evidence="7">CBS 339.88</strain>
    </source>
</reference>
<dbReference type="Gene3D" id="2.30.18.10">
    <property type="entry name" value="Transcription factor IIA (TFIIA), beta-barrel domain"/>
    <property type="match status" value="1"/>
</dbReference>
<dbReference type="CDD" id="cd07976">
    <property type="entry name" value="TFIIA_alpha_beta_like"/>
    <property type="match status" value="1"/>
</dbReference>
<dbReference type="STRING" id="685588.A0A067T7X6"/>
<feature type="compositionally biased region" description="Low complexity" evidence="5">
    <location>
        <begin position="17"/>
        <end position="26"/>
    </location>
</feature>
<dbReference type="SUPFAM" id="SSF50784">
    <property type="entry name" value="Transcription factor IIA (TFIIA), beta-barrel domain"/>
    <property type="match status" value="1"/>
</dbReference>
<sequence length="222" mass="23754">MHMMPSHPHYASPHNPYAPITAAPATQPTVKTEPIDNRYMLNQSYALPPLSGQNMNGSRQLPPLPAPPNPGGQTGVINFPRNGQALAGTSTSRAYAPIGQTSTPQQQQRIPQVDGPSESSGEEDSPSPPPGPFAPRASHPSLPQPAPLPVPAVHDSEAINSDLDDSDTEETDEDEEGAAGETDIVFCTYDKVARVKNKWKCILKDGMIHINGKDYLFAKCTG</sequence>
<dbReference type="InterPro" id="IPR009088">
    <property type="entry name" value="TFIIA_b-brl"/>
</dbReference>
<dbReference type="Pfam" id="PF03153">
    <property type="entry name" value="TFIIA"/>
    <property type="match status" value="1"/>
</dbReference>
<feature type="compositionally biased region" description="Polar residues" evidence="5">
    <location>
        <begin position="46"/>
        <end position="59"/>
    </location>
</feature>
<feature type="region of interest" description="Disordered" evidence="5">
    <location>
        <begin position="1"/>
        <end position="26"/>
    </location>
</feature>
<organism evidence="6 7">
    <name type="scientific">Galerina marginata (strain CBS 339.88)</name>
    <dbReference type="NCBI Taxonomy" id="685588"/>
    <lineage>
        <taxon>Eukaryota</taxon>
        <taxon>Fungi</taxon>
        <taxon>Dikarya</taxon>
        <taxon>Basidiomycota</taxon>
        <taxon>Agaricomycotina</taxon>
        <taxon>Agaricomycetes</taxon>
        <taxon>Agaricomycetidae</taxon>
        <taxon>Agaricales</taxon>
        <taxon>Agaricineae</taxon>
        <taxon>Strophariaceae</taxon>
        <taxon>Galerina</taxon>
    </lineage>
</organism>
<dbReference type="HOGENOM" id="CLU_030027_2_0_1"/>
<protein>
    <submittedName>
        <fullName evidence="6">Uncharacterized protein</fullName>
    </submittedName>
</protein>
<evidence type="ECO:0000256" key="3">
    <source>
        <dbReference type="ARBA" id="ARBA00023163"/>
    </source>
</evidence>
<dbReference type="AlphaFoldDB" id="A0A067T7X6"/>
<dbReference type="GO" id="GO:0006367">
    <property type="term" value="P:transcription initiation at RNA polymerase II promoter"/>
    <property type="evidence" value="ECO:0007669"/>
    <property type="project" value="InterPro"/>
</dbReference>
<feature type="compositionally biased region" description="Polar residues" evidence="5">
    <location>
        <begin position="87"/>
        <end position="110"/>
    </location>
</feature>
<dbReference type="PANTHER" id="PTHR12694:SF8">
    <property type="entry name" value="TRANSCRIPTION INITIATION FACTOR IIA SUBUNIT 1"/>
    <property type="match status" value="1"/>
</dbReference>
<evidence type="ECO:0000256" key="5">
    <source>
        <dbReference type="SAM" id="MobiDB-lite"/>
    </source>
</evidence>
<keyword evidence="3" id="KW-0804">Transcription</keyword>
<evidence type="ECO:0000256" key="1">
    <source>
        <dbReference type="ARBA" id="ARBA00004123"/>
    </source>
</evidence>
<evidence type="ECO:0000313" key="6">
    <source>
        <dbReference type="EMBL" id="KDR75103.1"/>
    </source>
</evidence>
<feature type="region of interest" description="Disordered" evidence="5">
    <location>
        <begin position="46"/>
        <end position="181"/>
    </location>
</feature>
<accession>A0A067T7X6</accession>
<dbReference type="InterPro" id="IPR004855">
    <property type="entry name" value="TFIIA_asu/bsu"/>
</dbReference>
<comment type="subcellular location">
    <subcellularLocation>
        <location evidence="1">Nucleus</location>
    </subcellularLocation>
</comment>